<name>A0AAW9K7Y4_CARML</name>
<dbReference type="InterPro" id="IPR006059">
    <property type="entry name" value="SBP"/>
</dbReference>
<comment type="caution">
    <text evidence="3">The sequence shown here is derived from an EMBL/GenBank/DDBJ whole genome shotgun (WGS) entry which is preliminary data.</text>
</comment>
<keyword evidence="1 2" id="KW-0732">Signal</keyword>
<dbReference type="GO" id="GO:0030976">
    <property type="term" value="F:thiamine pyrophosphate binding"/>
    <property type="evidence" value="ECO:0007669"/>
    <property type="project" value="TreeGrafter"/>
</dbReference>
<protein>
    <submittedName>
        <fullName evidence="3">ABC transporter substrate-binding protein</fullName>
    </submittedName>
</protein>
<gene>
    <name evidence="3" type="ORF">RAK27_12835</name>
</gene>
<proteinExistence type="predicted"/>
<reference evidence="3" key="1">
    <citation type="submission" date="2023-08" db="EMBL/GenBank/DDBJ databases">
        <title>Genomic characterization of piscicolin 126 produced by Carnobacterium maltaromaticum CM22 strain isolated from salmon (Salmo salar).</title>
        <authorList>
            <person name="Gonzalez-Gragera E."/>
            <person name="Garcia-Lopez J.D."/>
            <person name="Teso-Perez C."/>
            <person name="Gimenez-Hernandez I."/>
            <person name="Peralta-Sanchez J.M."/>
            <person name="Valdivia E."/>
            <person name="Montalban-Lopez M."/>
            <person name="Martin-Platero A.M."/>
            <person name="Banos A."/>
            <person name="Martinez-Bueno M."/>
        </authorList>
    </citation>
    <scope>NUCLEOTIDE SEQUENCE</scope>
    <source>
        <strain evidence="3">CM22</strain>
    </source>
</reference>
<dbReference type="PRINTS" id="PR00909">
    <property type="entry name" value="SPERMDNBNDNG"/>
</dbReference>
<evidence type="ECO:0000256" key="2">
    <source>
        <dbReference type="SAM" id="SignalP"/>
    </source>
</evidence>
<dbReference type="PANTHER" id="PTHR30006">
    <property type="entry name" value="THIAMINE-BINDING PERIPLASMIC PROTEIN-RELATED"/>
    <property type="match status" value="1"/>
</dbReference>
<dbReference type="InterPro" id="IPR001188">
    <property type="entry name" value="Sperm_putr-bd"/>
</dbReference>
<dbReference type="Proteomes" id="UP001290462">
    <property type="component" value="Unassembled WGS sequence"/>
</dbReference>
<evidence type="ECO:0000313" key="3">
    <source>
        <dbReference type="EMBL" id="MDZ5759542.1"/>
    </source>
</evidence>
<dbReference type="Pfam" id="PF13416">
    <property type="entry name" value="SBP_bac_8"/>
    <property type="match status" value="1"/>
</dbReference>
<dbReference type="GO" id="GO:0015846">
    <property type="term" value="P:polyamine transport"/>
    <property type="evidence" value="ECO:0007669"/>
    <property type="project" value="InterPro"/>
</dbReference>
<feature type="signal peptide" evidence="2">
    <location>
        <begin position="1"/>
        <end position="20"/>
    </location>
</feature>
<dbReference type="GO" id="GO:0030975">
    <property type="term" value="F:thiamine binding"/>
    <property type="evidence" value="ECO:0007669"/>
    <property type="project" value="TreeGrafter"/>
</dbReference>
<dbReference type="PROSITE" id="PS51257">
    <property type="entry name" value="PROKAR_LIPOPROTEIN"/>
    <property type="match status" value="1"/>
</dbReference>
<evidence type="ECO:0000256" key="1">
    <source>
        <dbReference type="ARBA" id="ARBA00022729"/>
    </source>
</evidence>
<dbReference type="GO" id="GO:0019808">
    <property type="term" value="F:polyamine binding"/>
    <property type="evidence" value="ECO:0007669"/>
    <property type="project" value="InterPro"/>
</dbReference>
<dbReference type="CDD" id="cd13589">
    <property type="entry name" value="PBP2_polyamine_RpCGA009"/>
    <property type="match status" value="1"/>
</dbReference>
<dbReference type="RefSeq" id="WP_322809270.1">
    <property type="nucleotide sequence ID" value="NZ_JAVBVO010000003.1"/>
</dbReference>
<dbReference type="GO" id="GO:0030288">
    <property type="term" value="C:outer membrane-bounded periplasmic space"/>
    <property type="evidence" value="ECO:0007669"/>
    <property type="project" value="TreeGrafter"/>
</dbReference>
<accession>A0AAW9K7Y4</accession>
<dbReference type="PANTHER" id="PTHR30006:SF2">
    <property type="entry name" value="ABC TRANSPORTER SUBSTRATE-BINDING PROTEIN"/>
    <property type="match status" value="1"/>
</dbReference>
<dbReference type="SUPFAM" id="SSF53850">
    <property type="entry name" value="Periplasmic binding protein-like II"/>
    <property type="match status" value="1"/>
</dbReference>
<feature type="chain" id="PRO_5043353662" evidence="2">
    <location>
        <begin position="21"/>
        <end position="352"/>
    </location>
</feature>
<sequence length="352" mass="37705">MKKGLGFVAIALLGALVVSGCGNKAADKSSNAPKELVVSTFGLSEDIVQKDIFKPFEEANNVKIVVETGTSSERYTKLENNPNSKVDVIELSQSNAAKGLDEGLFAKIDAEKVPNMANLTDAAKEIATDGAGPAYGVNSIGIIYNKEAAGMEIKEWSDLWNPALKGKISIPDIATTYGPSMVYLANDYKGGDIEKDKGAAAFKGLKELAPNVVKTYGKSSDLANMFKSGEIVAAVVGDFAVPIITQADADVAYVVPESGTYANFNTINITKNSKNKELAEKFIDWRISQELQEVTAKSLNEAPTNAKVVLDDATAENKTYGAVADRAKVIDFSFVNGQLASWIDQWNKTLNQ</sequence>
<dbReference type="GO" id="GO:0015888">
    <property type="term" value="P:thiamine transport"/>
    <property type="evidence" value="ECO:0007669"/>
    <property type="project" value="TreeGrafter"/>
</dbReference>
<evidence type="ECO:0000313" key="4">
    <source>
        <dbReference type="Proteomes" id="UP001290462"/>
    </source>
</evidence>
<dbReference type="Gene3D" id="3.40.190.10">
    <property type="entry name" value="Periplasmic binding protein-like II"/>
    <property type="match status" value="2"/>
</dbReference>
<organism evidence="3 4">
    <name type="scientific">Carnobacterium maltaromaticum</name>
    <name type="common">Carnobacterium piscicola</name>
    <dbReference type="NCBI Taxonomy" id="2751"/>
    <lineage>
        <taxon>Bacteria</taxon>
        <taxon>Bacillati</taxon>
        <taxon>Bacillota</taxon>
        <taxon>Bacilli</taxon>
        <taxon>Lactobacillales</taxon>
        <taxon>Carnobacteriaceae</taxon>
        <taxon>Carnobacterium</taxon>
    </lineage>
</organism>
<dbReference type="AlphaFoldDB" id="A0AAW9K7Y4"/>
<dbReference type="EMBL" id="JAVBVO010000003">
    <property type="protein sequence ID" value="MDZ5759542.1"/>
    <property type="molecule type" value="Genomic_DNA"/>
</dbReference>